<sequence length="302" mass="31364">MTAQQVEIVEVGPRDGLQNEETPLPVPQKIELIERLIGAGARRIEAVSFVNPRRVPQMAGAEEVMAGVPRREDVAYIGLALNRRGLDRALEAGVDEVNVAVPATDGFCRRNQGCSVEEMNDAFADIAAAAAAAGTPVSATVSTAFGCPYDGETDPERMAELARRAADAGAVEIALADTIGVGVPGQVADLIERVRPVAGGARLRCHFHNTRNTGYANAHAAVEHGVTVLDSSVGGFGGCPFAPGAAGNIATEDLAFQLDRSGLHTGIDVTETARTGMWLGSYLGTPPTALLGRAGDFPAGRA</sequence>
<dbReference type="EMBL" id="JBHTHR010000560">
    <property type="protein sequence ID" value="MFD0802690.1"/>
    <property type="molecule type" value="Genomic_DNA"/>
</dbReference>
<evidence type="ECO:0000259" key="4">
    <source>
        <dbReference type="PROSITE" id="PS50991"/>
    </source>
</evidence>
<evidence type="ECO:0000256" key="1">
    <source>
        <dbReference type="ARBA" id="ARBA00009405"/>
    </source>
</evidence>
<keyword evidence="3 5" id="KW-0456">Lyase</keyword>
<dbReference type="GO" id="GO:0016829">
    <property type="term" value="F:lyase activity"/>
    <property type="evidence" value="ECO:0007669"/>
    <property type="project" value="UniProtKB-KW"/>
</dbReference>
<proteinExistence type="inferred from homology"/>
<comment type="caution">
    <text evidence="5">The sequence shown here is derived from an EMBL/GenBank/DDBJ whole genome shotgun (WGS) entry which is preliminary data.</text>
</comment>
<organism evidence="5 6">
    <name type="scientific">Streptomonospora algeriensis</name>
    <dbReference type="NCBI Taxonomy" id="995084"/>
    <lineage>
        <taxon>Bacteria</taxon>
        <taxon>Bacillati</taxon>
        <taxon>Actinomycetota</taxon>
        <taxon>Actinomycetes</taxon>
        <taxon>Streptosporangiales</taxon>
        <taxon>Nocardiopsidaceae</taxon>
        <taxon>Streptomonospora</taxon>
    </lineage>
</organism>
<evidence type="ECO:0000256" key="3">
    <source>
        <dbReference type="ARBA" id="ARBA00023239"/>
    </source>
</evidence>
<dbReference type="Gene3D" id="3.20.20.70">
    <property type="entry name" value="Aldolase class I"/>
    <property type="match status" value="1"/>
</dbReference>
<dbReference type="Proteomes" id="UP001596956">
    <property type="component" value="Unassembled WGS sequence"/>
</dbReference>
<keyword evidence="6" id="KW-1185">Reference proteome</keyword>
<protein>
    <submittedName>
        <fullName evidence="5">Hydroxymethylglutaryl-CoA lyase</fullName>
    </submittedName>
</protein>
<dbReference type="Pfam" id="PF00682">
    <property type="entry name" value="HMGL-like"/>
    <property type="match status" value="1"/>
</dbReference>
<dbReference type="PROSITE" id="PS50991">
    <property type="entry name" value="PYR_CT"/>
    <property type="match status" value="1"/>
</dbReference>
<dbReference type="NCBIfam" id="NF004283">
    <property type="entry name" value="PRK05692.1"/>
    <property type="match status" value="1"/>
</dbReference>
<gene>
    <name evidence="5" type="ORF">ACFQZU_15375</name>
</gene>
<dbReference type="PANTHER" id="PTHR42738:SF7">
    <property type="entry name" value="HYDROXYMETHYLGLUTARYL-COA LYASE"/>
    <property type="match status" value="1"/>
</dbReference>
<reference evidence="6" key="1">
    <citation type="journal article" date="2019" name="Int. J. Syst. Evol. Microbiol.">
        <title>The Global Catalogue of Microorganisms (GCM) 10K type strain sequencing project: providing services to taxonomists for standard genome sequencing and annotation.</title>
        <authorList>
            <consortium name="The Broad Institute Genomics Platform"/>
            <consortium name="The Broad Institute Genome Sequencing Center for Infectious Disease"/>
            <person name="Wu L."/>
            <person name="Ma J."/>
        </authorList>
    </citation>
    <scope>NUCLEOTIDE SEQUENCE [LARGE SCALE GENOMIC DNA]</scope>
    <source>
        <strain evidence="6">CCUG 63369</strain>
    </source>
</reference>
<evidence type="ECO:0000313" key="5">
    <source>
        <dbReference type="EMBL" id="MFD0802690.1"/>
    </source>
</evidence>
<dbReference type="PANTHER" id="PTHR42738">
    <property type="entry name" value="HYDROXYMETHYLGLUTARYL-COA LYASE"/>
    <property type="match status" value="1"/>
</dbReference>
<name>A0ABW3BI05_9ACTN</name>
<comment type="similarity">
    <text evidence="1">Belongs to the HMG-CoA lyase family.</text>
</comment>
<feature type="domain" description="Pyruvate carboxyltransferase" evidence="4">
    <location>
        <begin position="6"/>
        <end position="273"/>
    </location>
</feature>
<dbReference type="InterPro" id="IPR043594">
    <property type="entry name" value="HMGL"/>
</dbReference>
<dbReference type="CDD" id="cd07938">
    <property type="entry name" value="DRE_TIM_HMGL"/>
    <property type="match status" value="1"/>
</dbReference>
<keyword evidence="2" id="KW-0479">Metal-binding</keyword>
<evidence type="ECO:0000313" key="6">
    <source>
        <dbReference type="Proteomes" id="UP001596956"/>
    </source>
</evidence>
<dbReference type="SUPFAM" id="SSF51569">
    <property type="entry name" value="Aldolase"/>
    <property type="match status" value="1"/>
</dbReference>
<dbReference type="InterPro" id="IPR013785">
    <property type="entry name" value="Aldolase_TIM"/>
</dbReference>
<evidence type="ECO:0000256" key="2">
    <source>
        <dbReference type="ARBA" id="ARBA00022723"/>
    </source>
</evidence>
<accession>A0ABW3BI05</accession>
<dbReference type="InterPro" id="IPR000891">
    <property type="entry name" value="PYR_CT"/>
</dbReference>